<evidence type="ECO:0000313" key="3">
    <source>
        <dbReference type="Proteomes" id="UP000643405"/>
    </source>
</evidence>
<dbReference type="EMBL" id="JACVVX010000001">
    <property type="protein sequence ID" value="MBD0413215.1"/>
    <property type="molecule type" value="Genomic_DNA"/>
</dbReference>
<keyword evidence="1" id="KW-1133">Transmembrane helix</keyword>
<proteinExistence type="predicted"/>
<gene>
    <name evidence="2" type="ORF">ICI42_00910</name>
</gene>
<keyword evidence="1" id="KW-0812">Transmembrane</keyword>
<protein>
    <submittedName>
        <fullName evidence="2">Uncharacterized protein</fullName>
    </submittedName>
</protein>
<evidence type="ECO:0000313" key="2">
    <source>
        <dbReference type="EMBL" id="MBD0413215.1"/>
    </source>
</evidence>
<dbReference type="AlphaFoldDB" id="A0A8J6U3T0"/>
<organism evidence="2 3">
    <name type="scientific">Oryzicola mucosus</name>
    <dbReference type="NCBI Taxonomy" id="2767425"/>
    <lineage>
        <taxon>Bacteria</taxon>
        <taxon>Pseudomonadati</taxon>
        <taxon>Pseudomonadota</taxon>
        <taxon>Alphaproteobacteria</taxon>
        <taxon>Hyphomicrobiales</taxon>
        <taxon>Phyllobacteriaceae</taxon>
        <taxon>Oryzicola</taxon>
    </lineage>
</organism>
<keyword evidence="1" id="KW-0472">Membrane</keyword>
<keyword evidence="3" id="KW-1185">Reference proteome</keyword>
<name>A0A8J6U3T0_9HYPH</name>
<sequence>MHSQRFHDLTDSYGSDLRRWPEADRAAAQSFIDAHPEEAHAALAGAADLDRLLDRSSVPAPSAALRERIIASAPRRAAAGLGGFLWRGLGLAGIGVAGAAAGMVLAGFVVTHSPYDADDGAYAVTAFTLAADEGDVQ</sequence>
<dbReference type="Proteomes" id="UP000643405">
    <property type="component" value="Unassembled WGS sequence"/>
</dbReference>
<evidence type="ECO:0000256" key="1">
    <source>
        <dbReference type="SAM" id="Phobius"/>
    </source>
</evidence>
<dbReference type="RefSeq" id="WP_188162667.1">
    <property type="nucleotide sequence ID" value="NZ_JACVVX010000001.1"/>
</dbReference>
<comment type="caution">
    <text evidence="2">The sequence shown here is derived from an EMBL/GenBank/DDBJ whole genome shotgun (WGS) entry which is preliminary data.</text>
</comment>
<accession>A0A8J6U3T0</accession>
<reference evidence="2" key="1">
    <citation type="submission" date="2020-09" db="EMBL/GenBank/DDBJ databases">
        <title>Genome seq and assembly of Tianweitania sp.</title>
        <authorList>
            <person name="Chhetri G."/>
        </authorList>
    </citation>
    <scope>NUCLEOTIDE SEQUENCE</scope>
    <source>
        <strain evidence="2">Rool2</strain>
    </source>
</reference>
<feature type="transmembrane region" description="Helical" evidence="1">
    <location>
        <begin position="84"/>
        <end position="110"/>
    </location>
</feature>